<dbReference type="Proteomes" id="UP000234343">
    <property type="component" value="Chromosome"/>
</dbReference>
<protein>
    <recommendedName>
        <fullName evidence="3">Ankyrin repeat protein</fullName>
    </recommendedName>
</protein>
<dbReference type="EMBL" id="CP025491">
    <property type="protein sequence ID" value="AUH72142.1"/>
    <property type="molecule type" value="Genomic_DNA"/>
</dbReference>
<proteinExistence type="predicted"/>
<organism evidence="1 2">
    <name type="scientific">Legionella sainthelensi</name>
    <dbReference type="NCBI Taxonomy" id="28087"/>
    <lineage>
        <taxon>Bacteria</taxon>
        <taxon>Pseudomonadati</taxon>
        <taxon>Pseudomonadota</taxon>
        <taxon>Gammaproteobacteria</taxon>
        <taxon>Legionellales</taxon>
        <taxon>Legionellaceae</taxon>
        <taxon>Legionella</taxon>
    </lineage>
</organism>
<gene>
    <name evidence="1" type="ORF">CAB17_08745</name>
</gene>
<accession>A0A2H5FKT5</accession>
<dbReference type="KEGG" id="lsh:CAB17_08745"/>
<evidence type="ECO:0008006" key="3">
    <source>
        <dbReference type="Google" id="ProtNLM"/>
    </source>
</evidence>
<dbReference type="AlphaFoldDB" id="A0A2H5FKT5"/>
<sequence length="63" mass="6999">MDGYSFSQPTMNNMELIGIGEYLGCNETELLDLASMLGDSPKNLELLKILSDKEQIHPLKTTP</sequence>
<evidence type="ECO:0000313" key="1">
    <source>
        <dbReference type="EMBL" id="AUH72142.1"/>
    </source>
</evidence>
<reference evidence="1 2" key="1">
    <citation type="submission" date="2017-12" db="EMBL/GenBank/DDBJ databases">
        <title>Legionella sainthelensi LA01-117, whole genome sequence of a clinical isolate from New Zealand.</title>
        <authorList>
            <person name="Cree S.L."/>
            <person name="Slow S."/>
            <person name="Kennedy M.A."/>
            <person name="Murdoch D.R."/>
            <person name="Biggs P.J."/>
            <person name="Anderson T."/>
        </authorList>
    </citation>
    <scope>NUCLEOTIDE SEQUENCE [LARGE SCALE GENOMIC DNA]</scope>
    <source>
        <strain evidence="1 2">LA01-117</strain>
    </source>
</reference>
<name>A0A2H5FKT5_9GAMM</name>
<keyword evidence="2" id="KW-1185">Reference proteome</keyword>
<evidence type="ECO:0000313" key="2">
    <source>
        <dbReference type="Proteomes" id="UP000234343"/>
    </source>
</evidence>
<dbReference type="RefSeq" id="WP_101899788.1">
    <property type="nucleotide sequence ID" value="NZ_CP025491.2"/>
</dbReference>